<evidence type="ECO:0000313" key="3">
    <source>
        <dbReference type="Proteomes" id="UP001500016"/>
    </source>
</evidence>
<feature type="compositionally biased region" description="Basic and acidic residues" evidence="1">
    <location>
        <begin position="52"/>
        <end position="61"/>
    </location>
</feature>
<dbReference type="Proteomes" id="UP001500016">
    <property type="component" value="Unassembled WGS sequence"/>
</dbReference>
<comment type="caution">
    <text evidence="2">The sequence shown here is derived from an EMBL/GenBank/DDBJ whole genome shotgun (WGS) entry which is preliminary data.</text>
</comment>
<gene>
    <name evidence="2" type="ORF">GCM10009801_68070</name>
</gene>
<evidence type="ECO:0000313" key="2">
    <source>
        <dbReference type="EMBL" id="GAA2097585.1"/>
    </source>
</evidence>
<protein>
    <submittedName>
        <fullName evidence="2">Uncharacterized protein</fullName>
    </submittedName>
</protein>
<dbReference type="RefSeq" id="WP_425578336.1">
    <property type="nucleotide sequence ID" value="NZ_BAAAPE010000016.1"/>
</dbReference>
<reference evidence="3" key="1">
    <citation type="journal article" date="2019" name="Int. J. Syst. Evol. Microbiol.">
        <title>The Global Catalogue of Microorganisms (GCM) 10K type strain sequencing project: providing services to taxonomists for standard genome sequencing and annotation.</title>
        <authorList>
            <consortium name="The Broad Institute Genomics Platform"/>
            <consortium name="The Broad Institute Genome Sequencing Center for Infectious Disease"/>
            <person name="Wu L."/>
            <person name="Ma J."/>
        </authorList>
    </citation>
    <scope>NUCLEOTIDE SEQUENCE [LARGE SCALE GENOMIC DNA]</scope>
    <source>
        <strain evidence="3">JCM 15478</strain>
    </source>
</reference>
<feature type="compositionally biased region" description="Basic and acidic residues" evidence="1">
    <location>
        <begin position="1"/>
        <end position="15"/>
    </location>
</feature>
<accession>A0ABP5IBJ2</accession>
<organism evidence="2 3">
    <name type="scientific">Streptomyces albiaxialis</name>
    <dbReference type="NCBI Taxonomy" id="329523"/>
    <lineage>
        <taxon>Bacteria</taxon>
        <taxon>Bacillati</taxon>
        <taxon>Actinomycetota</taxon>
        <taxon>Actinomycetes</taxon>
        <taxon>Kitasatosporales</taxon>
        <taxon>Streptomycetaceae</taxon>
        <taxon>Streptomyces</taxon>
    </lineage>
</organism>
<sequence length="99" mass="10385">MRGDPRVERCHHLVREQPQLPGLRRPSGGPGRVAHGAGPGPPAVGAEQPVEGLRRAGERLGGDAAASSAASPWTGSPGGYRTYTPLHARALRALGLRRR</sequence>
<feature type="compositionally biased region" description="Low complexity" evidence="1">
    <location>
        <begin position="62"/>
        <end position="71"/>
    </location>
</feature>
<feature type="compositionally biased region" description="Low complexity" evidence="1">
    <location>
        <begin position="18"/>
        <end position="36"/>
    </location>
</feature>
<keyword evidence="3" id="KW-1185">Reference proteome</keyword>
<name>A0ABP5IBJ2_9ACTN</name>
<feature type="region of interest" description="Disordered" evidence="1">
    <location>
        <begin position="1"/>
        <end position="83"/>
    </location>
</feature>
<dbReference type="EMBL" id="BAAAPE010000016">
    <property type="protein sequence ID" value="GAA2097585.1"/>
    <property type="molecule type" value="Genomic_DNA"/>
</dbReference>
<proteinExistence type="predicted"/>
<evidence type="ECO:0000256" key="1">
    <source>
        <dbReference type="SAM" id="MobiDB-lite"/>
    </source>
</evidence>